<evidence type="ECO:0000313" key="8">
    <source>
        <dbReference type="Proteomes" id="UP001321445"/>
    </source>
</evidence>
<dbReference type="Gene3D" id="1.10.760.10">
    <property type="entry name" value="Cytochrome c-like domain"/>
    <property type="match status" value="1"/>
</dbReference>
<gene>
    <name evidence="7" type="ORF">HCR_19570</name>
</gene>
<sequence>MKKIMVTVVLTALAVMADNGDGEKLFKTYCWGCHHQTAEAFGPSFKTIASKRDKGQIIAMIADPEGTFKSLGYKRNSMPSFGDLKPEEMQALADYIMKFKDAK</sequence>
<dbReference type="InterPro" id="IPR036909">
    <property type="entry name" value="Cyt_c-like_dom_sf"/>
</dbReference>
<evidence type="ECO:0000256" key="5">
    <source>
        <dbReference type="SAM" id="SignalP"/>
    </source>
</evidence>
<feature type="signal peptide" evidence="5">
    <location>
        <begin position="1"/>
        <end position="17"/>
    </location>
</feature>
<keyword evidence="5" id="KW-0732">Signal</keyword>
<proteinExistence type="predicted"/>
<evidence type="ECO:0000313" key="7">
    <source>
        <dbReference type="EMBL" id="BDY13645.1"/>
    </source>
</evidence>
<keyword evidence="8" id="KW-1185">Reference proteome</keyword>
<dbReference type="Pfam" id="PF13442">
    <property type="entry name" value="Cytochrome_CBB3"/>
    <property type="match status" value="1"/>
</dbReference>
<dbReference type="EMBL" id="AP027370">
    <property type="protein sequence ID" value="BDY13645.1"/>
    <property type="molecule type" value="Genomic_DNA"/>
</dbReference>
<evidence type="ECO:0000256" key="2">
    <source>
        <dbReference type="ARBA" id="ARBA00022723"/>
    </source>
</evidence>
<feature type="chain" id="PRO_5046845074" description="Cytochrome c domain-containing protein" evidence="5">
    <location>
        <begin position="18"/>
        <end position="103"/>
    </location>
</feature>
<keyword evidence="1 4" id="KW-0349">Heme</keyword>
<evidence type="ECO:0000256" key="1">
    <source>
        <dbReference type="ARBA" id="ARBA00022617"/>
    </source>
</evidence>
<name>A0ABN6WWS5_9BACT</name>
<dbReference type="Proteomes" id="UP001321445">
    <property type="component" value="Chromosome"/>
</dbReference>
<accession>A0ABN6WWS5</accession>
<feature type="domain" description="Cytochrome c" evidence="6">
    <location>
        <begin position="17"/>
        <end position="100"/>
    </location>
</feature>
<keyword evidence="2 4" id="KW-0479">Metal-binding</keyword>
<dbReference type="SUPFAM" id="SSF46626">
    <property type="entry name" value="Cytochrome c"/>
    <property type="match status" value="1"/>
</dbReference>
<dbReference type="InterPro" id="IPR009056">
    <property type="entry name" value="Cyt_c-like_dom"/>
</dbReference>
<protein>
    <recommendedName>
        <fullName evidence="6">Cytochrome c domain-containing protein</fullName>
    </recommendedName>
</protein>
<organism evidence="7 8">
    <name type="scientific">Hydrogenimonas cancrithermarum</name>
    <dbReference type="NCBI Taxonomy" id="2993563"/>
    <lineage>
        <taxon>Bacteria</taxon>
        <taxon>Pseudomonadati</taxon>
        <taxon>Campylobacterota</taxon>
        <taxon>Epsilonproteobacteria</taxon>
        <taxon>Campylobacterales</taxon>
        <taxon>Hydrogenimonadaceae</taxon>
        <taxon>Hydrogenimonas</taxon>
    </lineage>
</organism>
<evidence type="ECO:0000256" key="4">
    <source>
        <dbReference type="PROSITE-ProRule" id="PRU00433"/>
    </source>
</evidence>
<dbReference type="PROSITE" id="PS51007">
    <property type="entry name" value="CYTC"/>
    <property type="match status" value="1"/>
</dbReference>
<evidence type="ECO:0000259" key="6">
    <source>
        <dbReference type="PROSITE" id="PS51007"/>
    </source>
</evidence>
<evidence type="ECO:0000256" key="3">
    <source>
        <dbReference type="ARBA" id="ARBA00023004"/>
    </source>
</evidence>
<keyword evidence="3 4" id="KW-0408">Iron</keyword>
<dbReference type="RefSeq" id="WP_286336591.1">
    <property type="nucleotide sequence ID" value="NZ_AP027370.1"/>
</dbReference>
<reference evidence="7 8" key="1">
    <citation type="submission" date="2023-03" db="EMBL/GenBank/DDBJ databases">
        <title>Description of Hydrogenimonas sp. ISO32.</title>
        <authorList>
            <person name="Mino S."/>
            <person name="Fukazawa S."/>
            <person name="Sawabe T."/>
        </authorList>
    </citation>
    <scope>NUCLEOTIDE SEQUENCE [LARGE SCALE GENOMIC DNA]</scope>
    <source>
        <strain evidence="7 8">ISO32</strain>
    </source>
</reference>